<proteinExistence type="predicted"/>
<dbReference type="Proteomes" id="UP000184241">
    <property type="component" value="Unassembled WGS sequence"/>
</dbReference>
<name>A0A1M5VPY7_9CLOT</name>
<protein>
    <recommendedName>
        <fullName evidence="4">Dipeptidyl peptidase IV (DPP IV) N-terminal region</fullName>
    </recommendedName>
</protein>
<keyword evidence="1" id="KW-1133">Transmembrane helix</keyword>
<evidence type="ECO:0000256" key="1">
    <source>
        <dbReference type="SAM" id="Phobius"/>
    </source>
</evidence>
<organism evidence="2 3">
    <name type="scientific">Clostridium intestinale DSM 6191</name>
    <dbReference type="NCBI Taxonomy" id="1121320"/>
    <lineage>
        <taxon>Bacteria</taxon>
        <taxon>Bacillati</taxon>
        <taxon>Bacillota</taxon>
        <taxon>Clostridia</taxon>
        <taxon>Eubacteriales</taxon>
        <taxon>Clostridiaceae</taxon>
        <taxon>Clostridium</taxon>
    </lineage>
</organism>
<feature type="transmembrane region" description="Helical" evidence="1">
    <location>
        <begin position="7"/>
        <end position="25"/>
    </location>
</feature>
<evidence type="ECO:0000313" key="3">
    <source>
        <dbReference type="Proteomes" id="UP000184241"/>
    </source>
</evidence>
<dbReference type="EMBL" id="FQXU01000004">
    <property type="protein sequence ID" value="SHH77305.1"/>
    <property type="molecule type" value="Genomic_DNA"/>
</dbReference>
<evidence type="ECO:0000313" key="2">
    <source>
        <dbReference type="EMBL" id="SHH77305.1"/>
    </source>
</evidence>
<sequence length="339" mass="38241">MKLLKRIAIWIAISLTIQSLGLLYLDKKIFVNTTTFKAVKVEEEPKNKDIEITLPEGKDLRVSFDGKFISYLENGQVNLISTKTGEAIKIENEADSEVSNYEWLSDRNRMLLVEKKKQSSSKSNLTIYYYDANKKEKGKMEELDNVAESAKVDKIKAAILTNVTYIKVNEKGVKSSIYRIDINHKITQPNLMSSAVSNMDVIPHEDSLVYEDSISGSIYSTAPKKKLAFNDKVTLLNIDSEDIVYVGSISGDKISKITYGLLKEDTNKWKSMTLKEPTDKKDIHVNRKSEILVNDNLNGVVSNLTTSKETSYKGKFLFMYDTGVASVSQGKLIKTEFNK</sequence>
<keyword evidence="1" id="KW-0812">Transmembrane</keyword>
<evidence type="ECO:0008006" key="4">
    <source>
        <dbReference type="Google" id="ProtNLM"/>
    </source>
</evidence>
<dbReference type="SUPFAM" id="SSF69322">
    <property type="entry name" value="Tricorn protease domain 2"/>
    <property type="match status" value="1"/>
</dbReference>
<accession>A0A1M5VPY7</accession>
<keyword evidence="1" id="KW-0472">Membrane</keyword>
<dbReference type="AlphaFoldDB" id="A0A1M5VPY7"/>
<dbReference type="RefSeq" id="WP_073016851.1">
    <property type="nucleotide sequence ID" value="NZ_FQXU01000004.1"/>
</dbReference>
<gene>
    <name evidence="2" type="ORF">SAMN02745941_00735</name>
</gene>
<reference evidence="2 3" key="1">
    <citation type="submission" date="2016-11" db="EMBL/GenBank/DDBJ databases">
        <authorList>
            <person name="Jaros S."/>
            <person name="Januszkiewicz K."/>
            <person name="Wedrychowicz H."/>
        </authorList>
    </citation>
    <scope>NUCLEOTIDE SEQUENCE [LARGE SCALE GENOMIC DNA]</scope>
    <source>
        <strain evidence="2 3">DSM 6191</strain>
    </source>
</reference>